<dbReference type="InterPro" id="IPR024571">
    <property type="entry name" value="ERAP1-like_C_dom"/>
</dbReference>
<dbReference type="InterPro" id="IPR042097">
    <property type="entry name" value="Aminopeptidase_N-like_N_sf"/>
</dbReference>
<dbReference type="RefSeq" id="WP_317609477.1">
    <property type="nucleotide sequence ID" value="NZ_JAGQEX010000001.1"/>
</dbReference>
<evidence type="ECO:0000256" key="1">
    <source>
        <dbReference type="ARBA" id="ARBA00000098"/>
    </source>
</evidence>
<accession>A0AAE4Q6Z5</accession>
<evidence type="ECO:0000256" key="10">
    <source>
        <dbReference type="ARBA" id="ARBA00057504"/>
    </source>
</evidence>
<comment type="subunit">
    <text evidence="3">Monomer.</text>
</comment>
<evidence type="ECO:0000256" key="5">
    <source>
        <dbReference type="ARBA" id="ARBA00022670"/>
    </source>
</evidence>
<feature type="domain" description="Peptidase M1 membrane alanine aminopeptidase" evidence="15">
    <location>
        <begin position="221"/>
        <end position="438"/>
    </location>
</feature>
<feature type="binding site" evidence="12">
    <location>
        <position position="296"/>
    </location>
    <ligand>
        <name>Zn(2+)</name>
        <dbReference type="ChEBI" id="CHEBI:29105"/>
        <note>catalytic</note>
    </ligand>
</feature>
<comment type="function">
    <text evidence="10">Aminopeptidase with broad substrate specificity to several peptides. It has more affinity for oligopeptides than for dipeptides. It plays an essential role in the metabolism, it may be involved in nitrogen supply or protein turnover.</text>
</comment>
<dbReference type="GO" id="GO:0043171">
    <property type="term" value="P:peptide catabolic process"/>
    <property type="evidence" value="ECO:0007669"/>
    <property type="project" value="TreeGrafter"/>
</dbReference>
<keyword evidence="8 12" id="KW-0862">Zinc</keyword>
<evidence type="ECO:0000256" key="14">
    <source>
        <dbReference type="RuleBase" id="RU364040"/>
    </source>
</evidence>
<dbReference type="SUPFAM" id="SSF63737">
    <property type="entry name" value="Leukotriene A4 hydrolase N-terminal domain"/>
    <property type="match status" value="1"/>
</dbReference>
<evidence type="ECO:0000256" key="7">
    <source>
        <dbReference type="ARBA" id="ARBA00022801"/>
    </source>
</evidence>
<evidence type="ECO:0000256" key="3">
    <source>
        <dbReference type="ARBA" id="ARBA00011245"/>
    </source>
</evidence>
<dbReference type="Gene3D" id="2.60.40.1910">
    <property type="match status" value="1"/>
</dbReference>
<dbReference type="InterPro" id="IPR001930">
    <property type="entry name" value="Peptidase_M1"/>
</dbReference>
<dbReference type="GO" id="GO:0016285">
    <property type="term" value="F:alanyl aminopeptidase activity"/>
    <property type="evidence" value="ECO:0007669"/>
    <property type="project" value="UniProtKB-EC"/>
</dbReference>
<dbReference type="Gene3D" id="1.25.50.20">
    <property type="match status" value="1"/>
</dbReference>
<evidence type="ECO:0000313" key="19">
    <source>
        <dbReference type="Proteomes" id="UP001186118"/>
    </source>
</evidence>
<dbReference type="PRINTS" id="PR00756">
    <property type="entry name" value="ALADIPTASE"/>
</dbReference>
<comment type="caution">
    <text evidence="18">The sequence shown here is derived from an EMBL/GenBank/DDBJ whole genome shotgun (WGS) entry which is preliminary data.</text>
</comment>
<keyword evidence="7 14" id="KW-0378">Hydrolase</keyword>
<name>A0AAE4Q6Z5_STRCB</name>
<dbReference type="Gene3D" id="2.60.40.1730">
    <property type="entry name" value="tricorn interacting facor f3 domain"/>
    <property type="match status" value="1"/>
</dbReference>
<reference evidence="18" key="1">
    <citation type="submission" date="2021-04" db="EMBL/GenBank/DDBJ databases">
        <title>Draft genomes of 20 S. canis strains.</title>
        <authorList>
            <person name="Pagnossin D."/>
            <person name="Weir W."/>
            <person name="Smith A."/>
            <person name="Ure R."/>
            <person name="Oravcova K."/>
        </authorList>
    </citation>
    <scope>NUCLEOTIDE SEQUENCE</scope>
    <source>
        <strain evidence="18">284</strain>
    </source>
</reference>
<dbReference type="GO" id="GO:0005615">
    <property type="term" value="C:extracellular space"/>
    <property type="evidence" value="ECO:0007669"/>
    <property type="project" value="TreeGrafter"/>
</dbReference>
<feature type="binding site" evidence="12">
    <location>
        <position position="292"/>
    </location>
    <ligand>
        <name>Zn(2+)</name>
        <dbReference type="ChEBI" id="CHEBI:29105"/>
        <note>catalytic</note>
    </ligand>
</feature>
<proteinExistence type="inferred from homology"/>
<evidence type="ECO:0000313" key="18">
    <source>
        <dbReference type="EMBL" id="MDV5975985.1"/>
    </source>
</evidence>
<evidence type="ECO:0000259" key="15">
    <source>
        <dbReference type="Pfam" id="PF01433"/>
    </source>
</evidence>
<dbReference type="FunFam" id="1.10.390.10:FF:000013">
    <property type="entry name" value="Aminopeptidase N"/>
    <property type="match status" value="1"/>
</dbReference>
<evidence type="ECO:0000256" key="2">
    <source>
        <dbReference type="ARBA" id="ARBA00010136"/>
    </source>
</evidence>
<keyword evidence="9 14" id="KW-0482">Metalloprotease</keyword>
<evidence type="ECO:0000256" key="8">
    <source>
        <dbReference type="ARBA" id="ARBA00022833"/>
    </source>
</evidence>
<evidence type="ECO:0000259" key="17">
    <source>
        <dbReference type="Pfam" id="PF17900"/>
    </source>
</evidence>
<comment type="similarity">
    <text evidence="2 14">Belongs to the peptidase M1 family.</text>
</comment>
<dbReference type="Gene3D" id="1.10.390.10">
    <property type="entry name" value="Neutral Protease Domain 2"/>
    <property type="match status" value="1"/>
</dbReference>
<feature type="site" description="Transition state stabilizer" evidence="13">
    <location>
        <position position="379"/>
    </location>
</feature>
<dbReference type="InterPro" id="IPR045357">
    <property type="entry name" value="Aminopeptidase_N-like_N"/>
</dbReference>
<evidence type="ECO:0000256" key="4">
    <source>
        <dbReference type="ARBA" id="ARBA00022438"/>
    </source>
</evidence>
<dbReference type="Pfam" id="PF17900">
    <property type="entry name" value="Peptidase_M1_N"/>
    <property type="match status" value="1"/>
</dbReference>
<dbReference type="InterPro" id="IPR034016">
    <property type="entry name" value="M1_APN-typ"/>
</dbReference>
<organism evidence="18 19">
    <name type="scientific">Streptococcus canis</name>
    <dbReference type="NCBI Taxonomy" id="1329"/>
    <lineage>
        <taxon>Bacteria</taxon>
        <taxon>Bacillati</taxon>
        <taxon>Bacillota</taxon>
        <taxon>Bacilli</taxon>
        <taxon>Lactobacillales</taxon>
        <taxon>Streptococcaceae</taxon>
        <taxon>Streptococcus</taxon>
    </lineage>
</organism>
<dbReference type="GO" id="GO:0006508">
    <property type="term" value="P:proteolysis"/>
    <property type="evidence" value="ECO:0007669"/>
    <property type="project" value="UniProtKB-KW"/>
</dbReference>
<evidence type="ECO:0000256" key="6">
    <source>
        <dbReference type="ARBA" id="ARBA00022723"/>
    </source>
</evidence>
<dbReference type="CDD" id="cd09601">
    <property type="entry name" value="M1_APN-Q_like"/>
    <property type="match status" value="1"/>
</dbReference>
<keyword evidence="5 14" id="KW-0645">Protease</keyword>
<dbReference type="PANTHER" id="PTHR11533:SF174">
    <property type="entry name" value="PUROMYCIN-SENSITIVE AMINOPEPTIDASE-RELATED"/>
    <property type="match status" value="1"/>
</dbReference>
<dbReference type="GO" id="GO:0042277">
    <property type="term" value="F:peptide binding"/>
    <property type="evidence" value="ECO:0007669"/>
    <property type="project" value="TreeGrafter"/>
</dbReference>
<dbReference type="InterPro" id="IPR050344">
    <property type="entry name" value="Peptidase_M1_aminopeptidases"/>
</dbReference>
<evidence type="ECO:0000256" key="9">
    <source>
        <dbReference type="ARBA" id="ARBA00023049"/>
    </source>
</evidence>
<gene>
    <name evidence="18" type="ORF">KB584_00555</name>
</gene>
<dbReference type="AlphaFoldDB" id="A0AAE4Q6Z5"/>
<evidence type="ECO:0000256" key="12">
    <source>
        <dbReference type="PIRSR" id="PIRSR634016-3"/>
    </source>
</evidence>
<feature type="active site" description="Proton acceptor" evidence="11">
    <location>
        <position position="293"/>
    </location>
</feature>
<dbReference type="SUPFAM" id="SSF55486">
    <property type="entry name" value="Metalloproteases ('zincins'), catalytic domain"/>
    <property type="match status" value="1"/>
</dbReference>
<dbReference type="GO" id="GO:0008270">
    <property type="term" value="F:zinc ion binding"/>
    <property type="evidence" value="ECO:0007669"/>
    <property type="project" value="UniProtKB-UniRule"/>
</dbReference>
<dbReference type="Pfam" id="PF11838">
    <property type="entry name" value="ERAP1_C"/>
    <property type="match status" value="1"/>
</dbReference>
<dbReference type="PANTHER" id="PTHR11533">
    <property type="entry name" value="PROTEASE M1 ZINC METALLOPROTEASE"/>
    <property type="match status" value="1"/>
</dbReference>
<keyword evidence="4 14" id="KW-0031">Aminopeptidase</keyword>
<comment type="cofactor">
    <cofactor evidence="12 14">
        <name>Zn(2+)</name>
        <dbReference type="ChEBI" id="CHEBI:29105"/>
    </cofactor>
    <text evidence="12 14">Binds 1 zinc ion per subunit.</text>
</comment>
<dbReference type="EMBL" id="JAGQEX010000001">
    <property type="protein sequence ID" value="MDV5975985.1"/>
    <property type="molecule type" value="Genomic_DNA"/>
</dbReference>
<dbReference type="GO" id="GO:0070006">
    <property type="term" value="F:metalloaminopeptidase activity"/>
    <property type="evidence" value="ECO:0007669"/>
    <property type="project" value="TreeGrafter"/>
</dbReference>
<feature type="domain" description="ERAP1-like C-terminal" evidence="16">
    <location>
        <begin position="513"/>
        <end position="825"/>
    </location>
</feature>
<feature type="binding site" evidence="12">
    <location>
        <position position="315"/>
    </location>
    <ligand>
        <name>Zn(2+)</name>
        <dbReference type="ChEBI" id="CHEBI:29105"/>
        <note>catalytic</note>
    </ligand>
</feature>
<dbReference type="InterPro" id="IPR027268">
    <property type="entry name" value="Peptidase_M4/M1_CTD_sf"/>
</dbReference>
<sequence length="845" mass="95882">MKTVEHLIETFVPENYNIFLDINRQTKTFTGNVAINGEALDNHVAFHQKELDIKSILLDNEAVMYQVDNDNEVVRVELPETGMMTLVIEFSGHITDNMTGIYPSYYTKDGEKKEVISTQFESHFAREAFPCIDEPHAKATFDLSLTFDQEAGDIALSNMPEINVERRQETGLWTFDTTPRMSSYLLAFALGNLHGKTVKSKRGTTVGAYATTAHPLSSLDFSLDIAVRVIDFYEDYFGVHYPIPQSLNLALPDFSSGAMENWGLITYREIYLLVDENSTAQSRQQVALVVAHEIAHQWFGNLVTMKWWDDLWLNESFANMMEYVSIDAIEPSWKIFEDFQTGGVPLALKRDATDGVQSVHVDVSHPDEINTLFDPAIVYAKGSRLMHMLRRWIGDRDFAAGLRLYFEKHQYRNTIGRDLWNALSDASGKDVAAFMDAWLEQPGYPVLTARLENDQLILSQKQFFIGEAKDQGRLWPIPLNSNWKGLPETLTEAEMVIPNFSQLAAENEGALRFNTENTAHYITDYQGPLLAALVTELAHLDNTSALQAIQERRLLADSGLISYAELVDLIAQLDDSKSYMVAEAVQQVVSGLKRFVDEGSLAEKSFNRLVTTIYQEDFNQHGFEKKADESDEDEMVRQVALGRLWLAENPAIIDGLRAIFETYTDNIASIPAAVRRLVLANQMKHFETDSLVDTYFDTYVATTDNNLRNDLTVALGQTSQSATLKRILVSLKDKDIIKPQDLSFWYNVLLGQSFTQETIWEWARENWEWIKAALGGDMSFDKFIIYPAANFKTQERLNEYKAFFEPKLDDMAISRNIAMGINEIEARVALITKEKAAVLEALSHY</sequence>
<protein>
    <recommendedName>
        <fullName evidence="14">Aminopeptidase</fullName>
        <ecNumber evidence="14">3.4.11.-</ecNumber>
    </recommendedName>
</protein>
<keyword evidence="6 12" id="KW-0479">Metal-binding</keyword>
<dbReference type="GO" id="GO:0005737">
    <property type="term" value="C:cytoplasm"/>
    <property type="evidence" value="ECO:0007669"/>
    <property type="project" value="TreeGrafter"/>
</dbReference>
<evidence type="ECO:0000259" key="16">
    <source>
        <dbReference type="Pfam" id="PF11838"/>
    </source>
</evidence>
<comment type="catalytic activity">
    <reaction evidence="1">
        <text>Release of an N-terminal amino acid, Xaa-|-Yaa- from a peptide, amide or arylamide. Xaa is preferably Ala, but may be most amino acids including Pro (slow action). When a terminal hydrophobic residue is followed by a prolyl residue, the two may be released as an intact Xaa-Pro dipeptide.</text>
        <dbReference type="EC" id="3.4.11.2"/>
    </reaction>
</comment>
<feature type="domain" description="Aminopeptidase N-like N-terminal" evidence="17">
    <location>
        <begin position="12"/>
        <end position="185"/>
    </location>
</feature>
<dbReference type="Pfam" id="PF01433">
    <property type="entry name" value="Peptidase_M1"/>
    <property type="match status" value="1"/>
</dbReference>
<evidence type="ECO:0000256" key="11">
    <source>
        <dbReference type="PIRSR" id="PIRSR634016-1"/>
    </source>
</evidence>
<dbReference type="GO" id="GO:0016020">
    <property type="term" value="C:membrane"/>
    <property type="evidence" value="ECO:0007669"/>
    <property type="project" value="TreeGrafter"/>
</dbReference>
<dbReference type="Proteomes" id="UP001186118">
    <property type="component" value="Unassembled WGS sequence"/>
</dbReference>
<dbReference type="EC" id="3.4.11.-" evidence="14"/>
<dbReference type="InterPro" id="IPR014782">
    <property type="entry name" value="Peptidase_M1_dom"/>
</dbReference>
<evidence type="ECO:0000256" key="13">
    <source>
        <dbReference type="PIRSR" id="PIRSR634016-4"/>
    </source>
</evidence>